<accession>A0ABS0AQI1</accession>
<dbReference type="Gene3D" id="3.40.50.1820">
    <property type="entry name" value="alpha/beta hydrolase"/>
    <property type="match status" value="1"/>
</dbReference>
<dbReference type="InterPro" id="IPR050266">
    <property type="entry name" value="AB_hydrolase_sf"/>
</dbReference>
<protein>
    <submittedName>
        <fullName evidence="3">Alpha/beta hydrolase fold protein</fullName>
    </submittedName>
</protein>
<dbReference type="InterPro" id="IPR000073">
    <property type="entry name" value="AB_hydrolase_1"/>
</dbReference>
<evidence type="ECO:0000313" key="3">
    <source>
        <dbReference type="EMBL" id="MBF5056369.1"/>
    </source>
</evidence>
<evidence type="ECO:0000256" key="1">
    <source>
        <dbReference type="ARBA" id="ARBA00022801"/>
    </source>
</evidence>
<feature type="domain" description="AB hydrolase-1" evidence="2">
    <location>
        <begin position="23"/>
        <end position="241"/>
    </location>
</feature>
<dbReference type="InterPro" id="IPR029058">
    <property type="entry name" value="AB_hydrolase_fold"/>
</dbReference>
<dbReference type="Proteomes" id="UP000662703">
    <property type="component" value="Unassembled WGS sequence"/>
</dbReference>
<dbReference type="GO" id="GO:0016787">
    <property type="term" value="F:hydrolase activity"/>
    <property type="evidence" value="ECO:0007669"/>
    <property type="project" value="UniProtKB-KW"/>
</dbReference>
<proteinExistence type="predicted"/>
<gene>
    <name evidence="3" type="ORF">Y5W_01663</name>
</gene>
<dbReference type="PANTHER" id="PTHR43798">
    <property type="entry name" value="MONOACYLGLYCEROL LIPASE"/>
    <property type="match status" value="1"/>
</dbReference>
<dbReference type="PRINTS" id="PR00111">
    <property type="entry name" value="ABHYDROLASE"/>
</dbReference>
<evidence type="ECO:0000259" key="2">
    <source>
        <dbReference type="Pfam" id="PF00561"/>
    </source>
</evidence>
<dbReference type="Pfam" id="PF00561">
    <property type="entry name" value="Abhydrolase_1"/>
    <property type="match status" value="1"/>
</dbReference>
<name>A0ABS0AQI1_9GAMM</name>
<organism evidence="3 4">
    <name type="scientific">Alloalcanivorax profundimaris</name>
    <dbReference type="NCBI Taxonomy" id="2735259"/>
    <lineage>
        <taxon>Bacteria</taxon>
        <taxon>Pseudomonadati</taxon>
        <taxon>Pseudomonadota</taxon>
        <taxon>Gammaproteobacteria</taxon>
        <taxon>Oceanospirillales</taxon>
        <taxon>Alcanivoracaceae</taxon>
        <taxon>Alloalcanivorax</taxon>
    </lineage>
</organism>
<dbReference type="RefSeq" id="WP_194864879.1">
    <property type="nucleotide sequence ID" value="NZ_ARXX01000021.1"/>
</dbReference>
<evidence type="ECO:0000313" key="4">
    <source>
        <dbReference type="Proteomes" id="UP000662703"/>
    </source>
</evidence>
<dbReference type="PANTHER" id="PTHR43798:SF31">
    <property type="entry name" value="AB HYDROLASE SUPERFAMILY PROTEIN YCLE"/>
    <property type="match status" value="1"/>
</dbReference>
<keyword evidence="4" id="KW-1185">Reference proteome</keyword>
<dbReference type="SUPFAM" id="SSF53474">
    <property type="entry name" value="alpha/beta-Hydrolases"/>
    <property type="match status" value="1"/>
</dbReference>
<sequence length="259" mass="28895">MWVEAGQAHLYYEYYDEAPSRDTLVFLHGVGGNHASWFHQVAHWRSRYRLLIADARGFGRSTDPGRLGRDRFVEDLETILDHAGVERAVLVAQSMGGGTAVTFTCRYPERVRGLVLVDTLFGFELPAAQAQRMQALSDHNALRSQIERVLGRTFIEKHPDQVALYSAIASFNITNVRTLSGHQQQHSPAALAATGVPILLVAGDEDVLFPAREIALLHEQIAGSGFHCFSGVGHSPYFEAPDRFNRLLDDWWRNEGVLS</sequence>
<keyword evidence="1 3" id="KW-0378">Hydrolase</keyword>
<reference evidence="3 4" key="1">
    <citation type="submission" date="2012-09" db="EMBL/GenBank/DDBJ databases">
        <title>Genome Sequence of alkane-degrading Bacterium Alcanivorax sp. 521-1.</title>
        <authorList>
            <person name="Lai Q."/>
            <person name="Shao Z."/>
        </authorList>
    </citation>
    <scope>NUCLEOTIDE SEQUENCE [LARGE SCALE GENOMIC DNA]</scope>
    <source>
        <strain evidence="3 4">521-1</strain>
    </source>
</reference>
<comment type="caution">
    <text evidence="3">The sequence shown here is derived from an EMBL/GenBank/DDBJ whole genome shotgun (WGS) entry which is preliminary data.</text>
</comment>
<dbReference type="EMBL" id="ARXX01000021">
    <property type="protein sequence ID" value="MBF5056369.1"/>
    <property type="molecule type" value="Genomic_DNA"/>
</dbReference>